<keyword evidence="3" id="KW-1185">Reference proteome</keyword>
<reference evidence="2 3" key="1">
    <citation type="submission" date="2015-08" db="EMBL/GenBank/DDBJ databases">
        <title>Next Generation Sequencing and Analysis of the Genome of Puccinia sorghi L Schw, the Causal Agent of Maize Common Rust.</title>
        <authorList>
            <person name="Rochi L."/>
            <person name="Burguener G."/>
            <person name="Darino M."/>
            <person name="Turjanski A."/>
            <person name="Kreff E."/>
            <person name="Dieguez M.J."/>
            <person name="Sacco F."/>
        </authorList>
    </citation>
    <scope>NUCLEOTIDE SEQUENCE [LARGE SCALE GENOMIC DNA]</scope>
    <source>
        <strain evidence="2 3">RO10H11247</strain>
    </source>
</reference>
<feature type="region of interest" description="Disordered" evidence="1">
    <location>
        <begin position="327"/>
        <end position="356"/>
    </location>
</feature>
<proteinExistence type="predicted"/>
<dbReference type="AlphaFoldDB" id="A0A0L6VLE6"/>
<dbReference type="Proteomes" id="UP000037035">
    <property type="component" value="Unassembled WGS sequence"/>
</dbReference>
<evidence type="ECO:0000313" key="3">
    <source>
        <dbReference type="Proteomes" id="UP000037035"/>
    </source>
</evidence>
<protein>
    <recommendedName>
        <fullName evidence="4">No apical meristem-associated C-terminal domain-containing protein</fullName>
    </recommendedName>
</protein>
<gene>
    <name evidence="2" type="ORF">VP01_1380g9</name>
</gene>
<dbReference type="STRING" id="27349.A0A0L6VLE6"/>
<organism evidence="2 3">
    <name type="scientific">Puccinia sorghi</name>
    <dbReference type="NCBI Taxonomy" id="27349"/>
    <lineage>
        <taxon>Eukaryota</taxon>
        <taxon>Fungi</taxon>
        <taxon>Dikarya</taxon>
        <taxon>Basidiomycota</taxon>
        <taxon>Pucciniomycotina</taxon>
        <taxon>Pucciniomycetes</taxon>
        <taxon>Pucciniales</taxon>
        <taxon>Pucciniaceae</taxon>
        <taxon>Puccinia</taxon>
    </lineage>
</organism>
<name>A0A0L6VLE6_9BASI</name>
<evidence type="ECO:0000256" key="1">
    <source>
        <dbReference type="SAM" id="MobiDB-lite"/>
    </source>
</evidence>
<dbReference type="VEuPathDB" id="FungiDB:VP01_1380g9"/>
<sequence length="418" mass="48459">MMRRIFTAKIFKKYKKTIDIERKKEGKDAFLVLNSRIDNVNSDYGVSESQDIEVKKVQSRIESWNLMCTNKAEIATTLLWRLLLRIKRLVLCASPLIFWCWNYQFKQLKVRGAKHSQSPLVLVSNNKIFSKIQEEKALDQMKELKLNKQISNHLRAQFQIEMRLSSPDAIFVEVLNSRLTCGHRMKNTHPDNSHRYIFFFVDTHTFPLSLHTSWHLLIQCWRLCKSRCFILPYVHPTMAISTMTLPFLKNKKQRQQRSSTKKKGIKSLPTRYRTALENWWTIYNTSGANQDDMVSSNFNIILIFLIDCRGKGIPHLATKWTKQLNDASGKGRIKPTSATQANASNIKTSSNPPISSGMVESDPIDALVQPKGQKKQNLLEYIADKLIMSNNLSGMDDETREYFKTKNQKAIQRLKIEN</sequence>
<accession>A0A0L6VLE6</accession>
<dbReference type="EMBL" id="LAVV01004232">
    <property type="protein sequence ID" value="KNZ61601.1"/>
    <property type="molecule type" value="Genomic_DNA"/>
</dbReference>
<comment type="caution">
    <text evidence="2">The sequence shown here is derived from an EMBL/GenBank/DDBJ whole genome shotgun (WGS) entry which is preliminary data.</text>
</comment>
<feature type="compositionally biased region" description="Polar residues" evidence="1">
    <location>
        <begin position="336"/>
        <end position="354"/>
    </location>
</feature>
<evidence type="ECO:0000313" key="2">
    <source>
        <dbReference type="EMBL" id="KNZ61601.1"/>
    </source>
</evidence>
<evidence type="ECO:0008006" key="4">
    <source>
        <dbReference type="Google" id="ProtNLM"/>
    </source>
</evidence>